<evidence type="ECO:0000256" key="7">
    <source>
        <dbReference type="RuleBase" id="RU365024"/>
    </source>
</evidence>
<keyword evidence="6 7" id="KW-1208">Phospholipid metabolism</keyword>
<dbReference type="UniPathway" id="UPA00084">
    <property type="reaction ID" value="UER00503"/>
</dbReference>
<keyword evidence="9" id="KW-1185">Reference proteome</keyword>
<evidence type="ECO:0000256" key="2">
    <source>
        <dbReference type="ARBA" id="ARBA00022679"/>
    </source>
</evidence>
<name>A0A5C6PUG1_9TELE</name>
<comment type="catalytic activity">
    <reaction evidence="7">
        <text>a CDP-1,2-diacyl-sn-glycerol + sn-glycerol 3-phosphate = a 1,2-diacyl-sn-glycero-3-phospho-(1'-sn-glycero-3'-phosphate) + CMP + H(+)</text>
        <dbReference type="Rhea" id="RHEA:12593"/>
        <dbReference type="ChEBI" id="CHEBI:15378"/>
        <dbReference type="ChEBI" id="CHEBI:57597"/>
        <dbReference type="ChEBI" id="CHEBI:58332"/>
        <dbReference type="ChEBI" id="CHEBI:60110"/>
        <dbReference type="ChEBI" id="CHEBI:60377"/>
        <dbReference type="EC" id="2.7.8.5"/>
    </reaction>
</comment>
<evidence type="ECO:0000256" key="3">
    <source>
        <dbReference type="ARBA" id="ARBA00022737"/>
    </source>
</evidence>
<keyword evidence="2 7" id="KW-0808">Transferase</keyword>
<dbReference type="SUPFAM" id="SSF56024">
    <property type="entry name" value="Phospholipase D/nuclease"/>
    <property type="match status" value="1"/>
</dbReference>
<protein>
    <recommendedName>
        <fullName evidence="7">CDP-diacylglycerol--glycerol-3-phosphate 3-phosphatidyltransferase</fullName>
        <ecNumber evidence="7">2.7.8.5</ecNumber>
    </recommendedName>
</protein>
<comment type="function">
    <text evidence="7">Functions in the biosynthesis of the anionic phospholipids phosphatidylglycerol and cardiolipin.</text>
</comment>
<evidence type="ECO:0000256" key="6">
    <source>
        <dbReference type="ARBA" id="ARBA00023264"/>
    </source>
</evidence>
<dbReference type="GO" id="GO:0008444">
    <property type="term" value="F:CDP-diacylglycerol-glycerol-3-phosphate 3-phosphatidyltransferase activity"/>
    <property type="evidence" value="ECO:0007669"/>
    <property type="project" value="UniProtKB-EC"/>
</dbReference>
<comment type="caution">
    <text evidence="8">The sequence shown here is derived from an EMBL/GenBank/DDBJ whole genome shotgun (WGS) entry which is preliminary data.</text>
</comment>
<dbReference type="GO" id="GO:0032049">
    <property type="term" value="P:cardiolipin biosynthetic process"/>
    <property type="evidence" value="ECO:0007669"/>
    <property type="project" value="InterPro"/>
</dbReference>
<gene>
    <name evidence="8" type="ORF">D4764_01G0020950</name>
</gene>
<accession>A0A5C6PUG1</accession>
<dbReference type="EC" id="2.7.8.5" evidence="7"/>
<keyword evidence="5 7" id="KW-0594">Phospholipid biosynthesis</keyword>
<keyword evidence="7" id="KW-0067">ATP-binding</keyword>
<comment type="subcellular location">
    <subcellularLocation>
        <location evidence="7">Mitochondrion</location>
    </subcellularLocation>
</comment>
<dbReference type="Proteomes" id="UP000324091">
    <property type="component" value="Chromosome 1"/>
</dbReference>
<dbReference type="Gene3D" id="3.30.870.10">
    <property type="entry name" value="Endonuclease Chain A"/>
    <property type="match status" value="1"/>
</dbReference>
<evidence type="ECO:0000313" key="8">
    <source>
        <dbReference type="EMBL" id="TWW82280.1"/>
    </source>
</evidence>
<keyword evidence="1 7" id="KW-0444">Lipid biosynthesis</keyword>
<proteinExistence type="inferred from homology"/>
<dbReference type="PANTHER" id="PTHR12586">
    <property type="entry name" value="CDP-DIACYLGLYCEROL--SERINE O-PHOSPHATIDYLTRANSFERASE"/>
    <property type="match status" value="1"/>
</dbReference>
<evidence type="ECO:0000256" key="5">
    <source>
        <dbReference type="ARBA" id="ARBA00023209"/>
    </source>
</evidence>
<sequence>MAASMSWRRLLSSVYTPAINGVCSRITDRLFRARDRRRGTSVLLLAPLLAETVPVPRAASRPPGSAGAQGTDGLCTHFGWMAEHAPVFRVPGSRIQVLSSPEQFYQAMKTRITTAKRRVVMASLYLGTGQLEQDLVSEERYHRVWGGR</sequence>
<keyword evidence="3" id="KW-0677">Repeat</keyword>
<dbReference type="EMBL" id="RHFK02000001">
    <property type="protein sequence ID" value="TWW82280.1"/>
    <property type="molecule type" value="Genomic_DNA"/>
</dbReference>
<evidence type="ECO:0000256" key="4">
    <source>
        <dbReference type="ARBA" id="ARBA00023098"/>
    </source>
</evidence>
<dbReference type="PANTHER" id="PTHR12586:SF1">
    <property type="entry name" value="CDP-DIACYLGLYCEROL--GLYCEROL-3-PHOSPHATE 3-PHOSPHATIDYLTRANSFERASE, MITOCHONDRIAL"/>
    <property type="match status" value="1"/>
</dbReference>
<dbReference type="AlphaFoldDB" id="A0A5C6PUG1"/>
<keyword evidence="7" id="KW-0547">Nucleotide-binding</keyword>
<keyword evidence="7" id="KW-0496">Mitochondrion</keyword>
<dbReference type="InterPro" id="IPR016270">
    <property type="entry name" value="PGS1"/>
</dbReference>
<organism evidence="8 9">
    <name type="scientific">Takifugu flavidus</name>
    <name type="common">sansaifugu</name>
    <dbReference type="NCBI Taxonomy" id="433684"/>
    <lineage>
        <taxon>Eukaryota</taxon>
        <taxon>Metazoa</taxon>
        <taxon>Chordata</taxon>
        <taxon>Craniata</taxon>
        <taxon>Vertebrata</taxon>
        <taxon>Euteleostomi</taxon>
        <taxon>Actinopterygii</taxon>
        <taxon>Neopterygii</taxon>
        <taxon>Teleostei</taxon>
        <taxon>Neoteleostei</taxon>
        <taxon>Acanthomorphata</taxon>
        <taxon>Eupercaria</taxon>
        <taxon>Tetraodontiformes</taxon>
        <taxon>Tetradontoidea</taxon>
        <taxon>Tetraodontidae</taxon>
        <taxon>Takifugu</taxon>
    </lineage>
</organism>
<comment type="similarity">
    <text evidence="7">Belongs to the CDP-alcohol phosphatidyltransferase class-II family.</text>
</comment>
<dbReference type="GO" id="GO:0005524">
    <property type="term" value="F:ATP binding"/>
    <property type="evidence" value="ECO:0007669"/>
    <property type="project" value="UniProtKB-KW"/>
</dbReference>
<comment type="pathway">
    <text evidence="7">Phospholipid metabolism; phosphatidylglycerol biosynthesis; phosphatidylglycerol from CDP-diacylglycerol: step 1/2.</text>
</comment>
<reference evidence="8 9" key="1">
    <citation type="submission" date="2019-04" db="EMBL/GenBank/DDBJ databases">
        <title>Chromosome genome assembly for Takifugu flavidus.</title>
        <authorList>
            <person name="Xiao S."/>
        </authorList>
    </citation>
    <scope>NUCLEOTIDE SEQUENCE [LARGE SCALE GENOMIC DNA]</scope>
    <source>
        <strain evidence="8">HTHZ2018</strain>
        <tissue evidence="8">Muscle</tissue>
    </source>
</reference>
<evidence type="ECO:0000256" key="1">
    <source>
        <dbReference type="ARBA" id="ARBA00022516"/>
    </source>
</evidence>
<dbReference type="GO" id="GO:0005739">
    <property type="term" value="C:mitochondrion"/>
    <property type="evidence" value="ECO:0007669"/>
    <property type="project" value="UniProtKB-SubCell"/>
</dbReference>
<evidence type="ECO:0000313" key="9">
    <source>
        <dbReference type="Proteomes" id="UP000324091"/>
    </source>
</evidence>
<keyword evidence="4 7" id="KW-0443">Lipid metabolism</keyword>